<dbReference type="Pfam" id="PF00782">
    <property type="entry name" value="DSPc"/>
    <property type="match status" value="1"/>
</dbReference>
<keyword evidence="2" id="KW-0378">Hydrolase</keyword>
<keyword evidence="3" id="KW-1185">Reference proteome</keyword>
<dbReference type="EC" id="3.1.3.16" evidence="2"/>
<evidence type="ECO:0000313" key="2">
    <source>
        <dbReference type="EMBL" id="MFA9459570.1"/>
    </source>
</evidence>
<gene>
    <name evidence="2" type="ORF">ACERLL_01850</name>
</gene>
<dbReference type="RefSeq" id="WP_373654353.1">
    <property type="nucleotide sequence ID" value="NZ_JBGUAW010000001.1"/>
</dbReference>
<dbReference type="GO" id="GO:0004722">
    <property type="term" value="F:protein serine/threonine phosphatase activity"/>
    <property type="evidence" value="ECO:0007669"/>
    <property type="project" value="UniProtKB-EC"/>
</dbReference>
<dbReference type="InterPro" id="IPR029021">
    <property type="entry name" value="Prot-tyrosine_phosphatase-like"/>
</dbReference>
<dbReference type="GO" id="GO:0004725">
    <property type="term" value="F:protein tyrosine phosphatase activity"/>
    <property type="evidence" value="ECO:0007669"/>
    <property type="project" value="UniProtKB-EC"/>
</dbReference>
<name>A0ABV4TSN2_9GAMM</name>
<dbReference type="InterPro" id="IPR000340">
    <property type="entry name" value="Dual-sp_phosphatase_cat-dom"/>
</dbReference>
<dbReference type="InterPro" id="IPR020422">
    <property type="entry name" value="TYR_PHOSPHATASE_DUAL_dom"/>
</dbReference>
<dbReference type="PANTHER" id="PTHR46377">
    <property type="entry name" value="DUAL SPECIFICITY PROTEIN PHOSPHATASE 19"/>
    <property type="match status" value="1"/>
</dbReference>
<dbReference type="SMART" id="SM00195">
    <property type="entry name" value="DSPc"/>
    <property type="match status" value="1"/>
</dbReference>
<feature type="domain" description="Tyrosine specific protein phosphatases" evidence="1">
    <location>
        <begin position="56"/>
        <end position="113"/>
    </location>
</feature>
<dbReference type="Proteomes" id="UP001575181">
    <property type="component" value="Unassembled WGS sequence"/>
</dbReference>
<comment type="caution">
    <text evidence="2">The sequence shown here is derived from an EMBL/GenBank/DDBJ whole genome shotgun (WGS) entry which is preliminary data.</text>
</comment>
<proteinExistence type="predicted"/>
<dbReference type="EC" id="3.1.3.48" evidence="2"/>
<reference evidence="2 3" key="1">
    <citation type="submission" date="2024-08" db="EMBL/GenBank/DDBJ databases">
        <title>Whole-genome sequencing of halo(alkali)philic microorganisms from hypersaline lakes.</title>
        <authorList>
            <person name="Sorokin D.Y."/>
            <person name="Merkel A.Y."/>
            <person name="Messina E."/>
            <person name="Yakimov M."/>
        </authorList>
    </citation>
    <scope>NUCLEOTIDE SEQUENCE [LARGE SCALE GENOMIC DNA]</scope>
    <source>
        <strain evidence="2 3">Cl-TMA</strain>
    </source>
</reference>
<evidence type="ECO:0000313" key="3">
    <source>
        <dbReference type="Proteomes" id="UP001575181"/>
    </source>
</evidence>
<dbReference type="EMBL" id="JBGUAW010000001">
    <property type="protein sequence ID" value="MFA9459570.1"/>
    <property type="molecule type" value="Genomic_DNA"/>
</dbReference>
<dbReference type="SUPFAM" id="SSF52799">
    <property type="entry name" value="(Phosphotyrosine protein) phosphatases II"/>
    <property type="match status" value="1"/>
</dbReference>
<dbReference type="CDD" id="cd14498">
    <property type="entry name" value="DSP"/>
    <property type="match status" value="1"/>
</dbReference>
<dbReference type="PANTHER" id="PTHR46377:SF5">
    <property type="entry name" value="DUAL SPECIFICITY PHOSPHATASE"/>
    <property type="match status" value="1"/>
</dbReference>
<sequence length="136" mass="14983">MDWILDGLAVGRYAEAREPPEEVDALLCVAAEKEVDPRGRPYHKVPMADMQPIPAEQLTEAVVWIRDHIAGHRILVFCNEGVGRSPSVAVAYLCAVRGMGFGAAVEHVAARRPYVSTLPGLITTLREVRERLARGR</sequence>
<organism evidence="2 3">
    <name type="scientific">Thiohalorhabdus methylotrophus</name>
    <dbReference type="NCBI Taxonomy" id="3242694"/>
    <lineage>
        <taxon>Bacteria</taxon>
        <taxon>Pseudomonadati</taxon>
        <taxon>Pseudomonadota</taxon>
        <taxon>Gammaproteobacteria</taxon>
        <taxon>Thiohalorhabdales</taxon>
        <taxon>Thiohalorhabdaceae</taxon>
        <taxon>Thiohalorhabdus</taxon>
    </lineage>
</organism>
<protein>
    <submittedName>
        <fullName evidence="2">Dual specificity protein phosphatase family protein</fullName>
        <ecNumber evidence="2">3.1.3.16</ecNumber>
        <ecNumber evidence="2">3.1.3.48</ecNumber>
    </submittedName>
</protein>
<dbReference type="PROSITE" id="PS50056">
    <property type="entry name" value="TYR_PHOSPHATASE_2"/>
    <property type="match status" value="1"/>
</dbReference>
<dbReference type="InterPro" id="IPR000387">
    <property type="entry name" value="Tyr_Pase_dom"/>
</dbReference>
<accession>A0ABV4TSN2</accession>
<evidence type="ECO:0000259" key="1">
    <source>
        <dbReference type="PROSITE" id="PS50056"/>
    </source>
</evidence>
<dbReference type="Gene3D" id="3.90.190.10">
    <property type="entry name" value="Protein tyrosine phosphatase superfamily"/>
    <property type="match status" value="1"/>
</dbReference>